<evidence type="ECO:0000313" key="2">
    <source>
        <dbReference type="EMBL" id="KAF5462671.1"/>
    </source>
</evidence>
<dbReference type="InterPro" id="IPR013103">
    <property type="entry name" value="RVT_2"/>
</dbReference>
<sequence length="236" mass="26883">MAQPPGYEHSQFFDHVCRLHKAIYGLKQVPRPWYSRLYEKLVSFGFLNSKSDSSLFIYNEGGVRLFVLIYVDDIIITGSHASSVESFICTLDDDFSLKDLGELNYFLGVETTKVSDGLFLSQRRYIFNLLERTKMSEAKPVSLPMSTSTSLSKFDSTTFDDPHLYRSTVGTLQYLSLTRPDISFTINKVCQFMHHPSISHWAVAKRILCYLKNTIDHGLLLRCGSTSQLSIYSDAD</sequence>
<dbReference type="Gramene" id="Jr08_13980_p1">
    <property type="protein sequence ID" value="cds.Jr08_13980_p1"/>
    <property type="gene ID" value="Jr08_13980"/>
</dbReference>
<dbReference type="AlphaFoldDB" id="A0A833X7B1"/>
<name>A0A833X7B1_JUGRE</name>
<dbReference type="PANTHER" id="PTHR11439:SF450">
    <property type="entry name" value="REVERSE TRANSCRIPTASE TY1_COPIA-TYPE DOMAIN-CONTAINING PROTEIN"/>
    <property type="match status" value="1"/>
</dbReference>
<dbReference type="InterPro" id="IPR043502">
    <property type="entry name" value="DNA/RNA_pol_sf"/>
</dbReference>
<dbReference type="Proteomes" id="UP000619265">
    <property type="component" value="Unassembled WGS sequence"/>
</dbReference>
<dbReference type="Pfam" id="PF07727">
    <property type="entry name" value="RVT_2"/>
    <property type="match status" value="1"/>
</dbReference>
<accession>A0A833X7B1</accession>
<protein>
    <recommendedName>
        <fullName evidence="1">Reverse transcriptase Ty1/copia-type domain-containing protein</fullName>
    </recommendedName>
</protein>
<feature type="domain" description="Reverse transcriptase Ty1/copia-type" evidence="1">
    <location>
        <begin position="1"/>
        <end position="146"/>
    </location>
</feature>
<evidence type="ECO:0000259" key="1">
    <source>
        <dbReference type="Pfam" id="PF07727"/>
    </source>
</evidence>
<reference evidence="2" key="2">
    <citation type="submission" date="2020-03" db="EMBL/GenBank/DDBJ databases">
        <title>Walnut 2.0.</title>
        <authorList>
            <person name="Marrano A."/>
            <person name="Britton M."/>
            <person name="Zimin A.V."/>
            <person name="Zaini P.A."/>
            <person name="Workman R."/>
            <person name="Puiu D."/>
            <person name="Bianco L."/>
            <person name="Allen B.J."/>
            <person name="Troggio M."/>
            <person name="Leslie C.A."/>
            <person name="Timp W."/>
            <person name="Dendekar A."/>
            <person name="Salzberg S.L."/>
            <person name="Neale D.B."/>
        </authorList>
    </citation>
    <scope>NUCLEOTIDE SEQUENCE</scope>
    <source>
        <tissue evidence="2">Leaves</tissue>
    </source>
</reference>
<reference evidence="2" key="1">
    <citation type="submission" date="2015-10" db="EMBL/GenBank/DDBJ databases">
        <authorList>
            <person name="Martinez-Garcia P.J."/>
            <person name="Crepeau M.W."/>
            <person name="Puiu D."/>
            <person name="Gonzalez-Ibeas D."/>
            <person name="Whalen J."/>
            <person name="Stevens K."/>
            <person name="Paul R."/>
            <person name="Butterfield T."/>
            <person name="Britton M."/>
            <person name="Reagan R."/>
            <person name="Chakraborty S."/>
            <person name="Walawage S.L."/>
            <person name="Vasquez-Gross H.A."/>
            <person name="Cardeno C."/>
            <person name="Famula R."/>
            <person name="Pratt K."/>
            <person name="Kuruganti S."/>
            <person name="Aradhya M.K."/>
            <person name="Leslie C.A."/>
            <person name="Dandekar A.M."/>
            <person name="Salzberg S.L."/>
            <person name="Wegrzyn J.L."/>
            <person name="Langley C.H."/>
            <person name="Neale D.B."/>
        </authorList>
    </citation>
    <scope>NUCLEOTIDE SEQUENCE</scope>
    <source>
        <tissue evidence="2">Leaves</tissue>
    </source>
</reference>
<proteinExistence type="predicted"/>
<gene>
    <name evidence="2" type="ORF">F2P56_018659</name>
</gene>
<dbReference type="PANTHER" id="PTHR11439">
    <property type="entry name" value="GAG-POL-RELATED RETROTRANSPOSON"/>
    <property type="match status" value="1"/>
</dbReference>
<comment type="caution">
    <text evidence="2">The sequence shown here is derived from an EMBL/GenBank/DDBJ whole genome shotgun (WGS) entry which is preliminary data.</text>
</comment>
<dbReference type="SUPFAM" id="SSF56672">
    <property type="entry name" value="DNA/RNA polymerases"/>
    <property type="match status" value="1"/>
</dbReference>
<evidence type="ECO:0000313" key="3">
    <source>
        <dbReference type="Proteomes" id="UP000619265"/>
    </source>
</evidence>
<dbReference type="EMBL" id="LIHL02000008">
    <property type="protein sequence ID" value="KAF5462671.1"/>
    <property type="molecule type" value="Genomic_DNA"/>
</dbReference>
<organism evidence="2 3">
    <name type="scientific">Juglans regia</name>
    <name type="common">English walnut</name>
    <dbReference type="NCBI Taxonomy" id="51240"/>
    <lineage>
        <taxon>Eukaryota</taxon>
        <taxon>Viridiplantae</taxon>
        <taxon>Streptophyta</taxon>
        <taxon>Embryophyta</taxon>
        <taxon>Tracheophyta</taxon>
        <taxon>Spermatophyta</taxon>
        <taxon>Magnoliopsida</taxon>
        <taxon>eudicotyledons</taxon>
        <taxon>Gunneridae</taxon>
        <taxon>Pentapetalae</taxon>
        <taxon>rosids</taxon>
        <taxon>fabids</taxon>
        <taxon>Fagales</taxon>
        <taxon>Juglandaceae</taxon>
        <taxon>Juglans</taxon>
    </lineage>
</organism>